<evidence type="ECO:0000256" key="1">
    <source>
        <dbReference type="SAM" id="MobiDB-lite"/>
    </source>
</evidence>
<name>A0AAE1HGQ8_9NEOP</name>
<feature type="compositionally biased region" description="Basic and acidic residues" evidence="1">
    <location>
        <begin position="15"/>
        <end position="30"/>
    </location>
</feature>
<comment type="caution">
    <text evidence="2">The sequence shown here is derived from an EMBL/GenBank/DDBJ whole genome shotgun (WGS) entry which is preliminary data.</text>
</comment>
<sequence length="180" mass="19901">MKCQCKTDDDEDDAMVERMENHGSSSDDPRSCSAVLFLASPSVTVARTLKPVDCTARRDTSKRFLKSAPVSLERLARALQRTKAARRDLTTGSLRFARGTRGIGGKPSSFRFPGASPGPRRNKESKCPKLRAAQSKAGRVLCNVENVELLELTLQTSAAQNLFPPRTLHHQDHQCQNHQD</sequence>
<accession>A0AAE1HGQ8</accession>
<protein>
    <submittedName>
        <fullName evidence="2">Uncharacterized protein</fullName>
    </submittedName>
</protein>
<keyword evidence="3" id="KW-1185">Reference proteome</keyword>
<evidence type="ECO:0000313" key="3">
    <source>
        <dbReference type="Proteomes" id="UP001219518"/>
    </source>
</evidence>
<reference evidence="2" key="2">
    <citation type="journal article" date="2023" name="BMC Genomics">
        <title>Pest status, molecular evolution, and epigenetic factors derived from the genome assembly of Frankliniella fusca, a thysanopteran phytovirus vector.</title>
        <authorList>
            <person name="Catto M.A."/>
            <person name="Labadie P.E."/>
            <person name="Jacobson A.L."/>
            <person name="Kennedy G.G."/>
            <person name="Srinivasan R."/>
            <person name="Hunt B.G."/>
        </authorList>
    </citation>
    <scope>NUCLEOTIDE SEQUENCE</scope>
    <source>
        <strain evidence="2">PL_HMW_Pooled</strain>
    </source>
</reference>
<proteinExistence type="predicted"/>
<dbReference type="EMBL" id="JAHWGI010001031">
    <property type="protein sequence ID" value="KAK3921062.1"/>
    <property type="molecule type" value="Genomic_DNA"/>
</dbReference>
<feature type="region of interest" description="Disordered" evidence="1">
    <location>
        <begin position="1"/>
        <end position="31"/>
    </location>
</feature>
<evidence type="ECO:0000313" key="2">
    <source>
        <dbReference type="EMBL" id="KAK3921062.1"/>
    </source>
</evidence>
<dbReference type="Proteomes" id="UP001219518">
    <property type="component" value="Unassembled WGS sequence"/>
</dbReference>
<dbReference type="AlphaFoldDB" id="A0AAE1HGQ8"/>
<feature type="region of interest" description="Disordered" evidence="1">
    <location>
        <begin position="97"/>
        <end position="127"/>
    </location>
</feature>
<gene>
    <name evidence="2" type="ORF">KUF71_010277</name>
</gene>
<organism evidence="2 3">
    <name type="scientific">Frankliniella fusca</name>
    <dbReference type="NCBI Taxonomy" id="407009"/>
    <lineage>
        <taxon>Eukaryota</taxon>
        <taxon>Metazoa</taxon>
        <taxon>Ecdysozoa</taxon>
        <taxon>Arthropoda</taxon>
        <taxon>Hexapoda</taxon>
        <taxon>Insecta</taxon>
        <taxon>Pterygota</taxon>
        <taxon>Neoptera</taxon>
        <taxon>Paraneoptera</taxon>
        <taxon>Thysanoptera</taxon>
        <taxon>Terebrantia</taxon>
        <taxon>Thripoidea</taxon>
        <taxon>Thripidae</taxon>
        <taxon>Frankliniella</taxon>
    </lineage>
</organism>
<reference evidence="2" key="1">
    <citation type="submission" date="2021-07" db="EMBL/GenBank/DDBJ databases">
        <authorList>
            <person name="Catto M.A."/>
            <person name="Jacobson A."/>
            <person name="Kennedy G."/>
            <person name="Labadie P."/>
            <person name="Hunt B.G."/>
            <person name="Srinivasan R."/>
        </authorList>
    </citation>
    <scope>NUCLEOTIDE SEQUENCE</scope>
    <source>
        <strain evidence="2">PL_HMW_Pooled</strain>
        <tissue evidence="2">Head</tissue>
    </source>
</reference>